<keyword evidence="2" id="KW-1185">Reference proteome</keyword>
<sequence>MQPPDLTDPNARSLFRELALAIRAMKRIPAKHLCSGQWQVARARQEHAFERWHGYLKRQAGTRKKYKAQARAQ</sequence>
<name>A0ABR7YX70_9PSED</name>
<comment type="caution">
    <text evidence="1">The sequence shown here is derived from an EMBL/GenBank/DDBJ whole genome shotgun (WGS) entry which is preliminary data.</text>
</comment>
<protein>
    <submittedName>
        <fullName evidence="1">Uncharacterized protein</fullName>
    </submittedName>
</protein>
<proteinExistence type="predicted"/>
<dbReference type="EMBL" id="JAAOCA010000003">
    <property type="protein sequence ID" value="MBD1597798.1"/>
    <property type="molecule type" value="Genomic_DNA"/>
</dbReference>
<dbReference type="RefSeq" id="WP_190417447.1">
    <property type="nucleotide sequence ID" value="NZ_JAAOCA010000003.1"/>
</dbReference>
<evidence type="ECO:0000313" key="1">
    <source>
        <dbReference type="EMBL" id="MBD1597798.1"/>
    </source>
</evidence>
<reference evidence="1 2" key="1">
    <citation type="journal article" date="2020" name="Insects">
        <title>Bacteria Belonging to Pseudomonas typographi sp. nov. from the Bark Beetle Ips typographus Have Genomic Potential to Aid in the Host Ecology.</title>
        <authorList>
            <person name="Peral-Aranega E."/>
            <person name="Saati-Santamaria Z."/>
            <person name="Kolarik M."/>
            <person name="Rivas R."/>
            <person name="Garcia-Fraile P."/>
        </authorList>
    </citation>
    <scope>NUCLEOTIDE SEQUENCE [LARGE SCALE GENOMIC DNA]</scope>
    <source>
        <strain evidence="1 2">CA3A</strain>
    </source>
</reference>
<accession>A0ABR7YX70</accession>
<organism evidence="1 2">
    <name type="scientific">Pseudomonas typographi</name>
    <dbReference type="NCBI Taxonomy" id="2715964"/>
    <lineage>
        <taxon>Bacteria</taxon>
        <taxon>Pseudomonadati</taxon>
        <taxon>Pseudomonadota</taxon>
        <taxon>Gammaproteobacteria</taxon>
        <taxon>Pseudomonadales</taxon>
        <taxon>Pseudomonadaceae</taxon>
        <taxon>Pseudomonas</taxon>
    </lineage>
</organism>
<gene>
    <name evidence="1" type="ORF">HAQ05_03590</name>
</gene>
<dbReference type="Proteomes" id="UP000805841">
    <property type="component" value="Unassembled WGS sequence"/>
</dbReference>
<evidence type="ECO:0000313" key="2">
    <source>
        <dbReference type="Proteomes" id="UP000805841"/>
    </source>
</evidence>